<proteinExistence type="predicted"/>
<name>F9NVE2_9ACTN</name>
<keyword evidence="2" id="KW-1133">Transmembrane helix</keyword>
<dbReference type="Proteomes" id="UP000007832">
    <property type="component" value="Unassembled WGS sequence"/>
</dbReference>
<evidence type="ECO:0000256" key="1">
    <source>
        <dbReference type="SAM" id="MobiDB-lite"/>
    </source>
</evidence>
<feature type="compositionally biased region" description="Low complexity" evidence="1">
    <location>
        <begin position="303"/>
        <end position="318"/>
    </location>
</feature>
<reference evidence="3 4" key="1">
    <citation type="submission" date="2011-07" db="EMBL/GenBank/DDBJ databases">
        <title>Genome Sequence of Propionibacterium acnes SK182B-JCVI.</title>
        <authorList>
            <person name="Durkin A.S."/>
            <person name="Madupu R."/>
            <person name="Hostetler J."/>
            <person name="Radune D."/>
            <person name="Torralba M."/>
            <person name="Methe B."/>
            <person name="Sutton G."/>
            <person name="Strausberg R.L."/>
            <person name="Nelson K.E."/>
        </authorList>
    </citation>
    <scope>NUCLEOTIDE SEQUENCE [LARGE SCALE GENOMIC DNA]</scope>
    <source>
        <strain evidence="3 4">SK182B-JCVI</strain>
    </source>
</reference>
<gene>
    <name evidence="3" type="ORF">HMPREF1162_0769</name>
</gene>
<evidence type="ECO:0000256" key="2">
    <source>
        <dbReference type="SAM" id="Phobius"/>
    </source>
</evidence>
<keyword evidence="2" id="KW-0812">Transmembrane</keyword>
<sequence length="328" mass="35187">MVTTRSNSTRTCIRTDMTKPSPRQARPTATRQRRKRRSTNPAKTIAALVVVLAILAGLGWGGYQVWRAVDPFTTTEPEGCRVTVSGQSYDLDLEQSQNAAIITAESIRRGLPAHAATIALVTAMQESKLRNIDYGDRDSLGLFQQRPSQGWGTAKQIMDPWYSSGKFYEELVKFGNWKSISINDAAQQVQRSGYPEAYRKHEPLAKAWASALTGHSPSALTCVNRSAETTTVHELARTARKGLASKVATHTTGSTVMFTASDPVSVRAAVALTMASTNLGPVDRATVATTSWRADSEHYASWGAAAGPSASPAASGTGRVSGTVTARS</sequence>
<protein>
    <submittedName>
        <fullName evidence="3">Uncharacterized protein</fullName>
    </submittedName>
</protein>
<evidence type="ECO:0000313" key="4">
    <source>
        <dbReference type="Proteomes" id="UP000007832"/>
    </source>
</evidence>
<feature type="region of interest" description="Disordered" evidence="1">
    <location>
        <begin position="303"/>
        <end position="328"/>
    </location>
</feature>
<organism evidence="3 4">
    <name type="scientific">[Propionibacterium] namnetense SK182B-JCVI</name>
    <dbReference type="NCBI Taxonomy" id="1051006"/>
    <lineage>
        <taxon>Bacteria</taxon>
        <taxon>Bacillati</taxon>
        <taxon>Actinomycetota</taxon>
        <taxon>Actinomycetes</taxon>
        <taxon>Propionibacteriales</taxon>
        <taxon>Propionibacteriaceae</taxon>
        <taxon>Cutibacterium</taxon>
    </lineage>
</organism>
<dbReference type="EMBL" id="AFUN01000032">
    <property type="protein sequence ID" value="EGR96959.1"/>
    <property type="molecule type" value="Genomic_DNA"/>
</dbReference>
<feature type="region of interest" description="Disordered" evidence="1">
    <location>
        <begin position="1"/>
        <end position="40"/>
    </location>
</feature>
<dbReference type="AlphaFoldDB" id="F9NVE2"/>
<feature type="transmembrane region" description="Helical" evidence="2">
    <location>
        <begin position="44"/>
        <end position="63"/>
    </location>
</feature>
<dbReference type="eggNOG" id="COG0739">
    <property type="taxonomic scope" value="Bacteria"/>
</dbReference>
<accession>F9NVE2</accession>
<evidence type="ECO:0000313" key="3">
    <source>
        <dbReference type="EMBL" id="EGR96959.1"/>
    </source>
</evidence>
<feature type="compositionally biased region" description="Polar residues" evidence="1">
    <location>
        <begin position="1"/>
        <end position="12"/>
    </location>
</feature>
<keyword evidence="2" id="KW-0472">Membrane</keyword>
<comment type="caution">
    <text evidence="3">The sequence shown here is derived from an EMBL/GenBank/DDBJ whole genome shotgun (WGS) entry which is preliminary data.</text>
</comment>
<dbReference type="PATRIC" id="fig|1051006.4.peg.1153"/>
<dbReference type="STRING" id="1574624.GCA_001642025_00086"/>